<evidence type="ECO:0000313" key="2">
    <source>
        <dbReference type="EMBL" id="OAY34597.1"/>
    </source>
</evidence>
<dbReference type="InterPro" id="IPR039923">
    <property type="entry name" value="Protodermal_1"/>
</dbReference>
<dbReference type="AlphaFoldDB" id="A0A2C9USX6"/>
<gene>
    <name evidence="2" type="ORF">MANES_12G032500v8</name>
</gene>
<protein>
    <submittedName>
        <fullName evidence="2">Uncharacterized protein</fullName>
    </submittedName>
</protein>
<dbReference type="Proteomes" id="UP000091857">
    <property type="component" value="Chromosome 12"/>
</dbReference>
<dbReference type="OrthoDB" id="1939167at2759"/>
<organism evidence="2 3">
    <name type="scientific">Manihot esculenta</name>
    <name type="common">Cassava</name>
    <name type="synonym">Jatropha manihot</name>
    <dbReference type="NCBI Taxonomy" id="3983"/>
    <lineage>
        <taxon>Eukaryota</taxon>
        <taxon>Viridiplantae</taxon>
        <taxon>Streptophyta</taxon>
        <taxon>Embryophyta</taxon>
        <taxon>Tracheophyta</taxon>
        <taxon>Spermatophyta</taxon>
        <taxon>Magnoliopsida</taxon>
        <taxon>eudicotyledons</taxon>
        <taxon>Gunneridae</taxon>
        <taxon>Pentapetalae</taxon>
        <taxon>rosids</taxon>
        <taxon>fabids</taxon>
        <taxon>Malpighiales</taxon>
        <taxon>Euphorbiaceae</taxon>
        <taxon>Crotonoideae</taxon>
        <taxon>Manihoteae</taxon>
        <taxon>Manihot</taxon>
    </lineage>
</organism>
<dbReference type="PANTHER" id="PTHR33210:SF16">
    <property type="entry name" value="OS04G0517000 PROTEIN"/>
    <property type="match status" value="1"/>
</dbReference>
<keyword evidence="3" id="KW-1185">Reference proteome</keyword>
<name>A0A2C9USX6_MANES</name>
<sequence>MESSFLLSRLLLITLFLAAATAAAASRPGFLFTRARGRCTSQYWSSRREAWPKMVPQTSTVSNVFGSRTFERYRSGLTMLESTSRNDDENAFAGLLKQGSTALLNSYARKGFPYAAWEVKTLFIEALVSEEAAARQAKFFSIANEACN</sequence>
<dbReference type="OMA" id="RCTAQFW"/>
<keyword evidence="1" id="KW-0732">Signal</keyword>
<reference evidence="3" key="1">
    <citation type="journal article" date="2016" name="Nat. Biotechnol.">
        <title>Sequencing wild and cultivated cassava and related species reveals extensive interspecific hybridization and genetic diversity.</title>
        <authorList>
            <person name="Bredeson J.V."/>
            <person name="Lyons J.B."/>
            <person name="Prochnik S.E."/>
            <person name="Wu G.A."/>
            <person name="Ha C.M."/>
            <person name="Edsinger-Gonzales E."/>
            <person name="Grimwood J."/>
            <person name="Schmutz J."/>
            <person name="Rabbi I.Y."/>
            <person name="Egesi C."/>
            <person name="Nauluvula P."/>
            <person name="Lebot V."/>
            <person name="Ndunguru J."/>
            <person name="Mkamilo G."/>
            <person name="Bart R.S."/>
            <person name="Setter T.L."/>
            <person name="Gleadow R.M."/>
            <person name="Kulakow P."/>
            <person name="Ferguson M.E."/>
            <person name="Rounsley S."/>
            <person name="Rokhsar D.S."/>
        </authorList>
    </citation>
    <scope>NUCLEOTIDE SEQUENCE [LARGE SCALE GENOMIC DNA]</scope>
    <source>
        <strain evidence="3">cv. AM560-2</strain>
    </source>
</reference>
<dbReference type="PANTHER" id="PTHR33210">
    <property type="entry name" value="PROTODERMAL FACTOR 1"/>
    <property type="match status" value="1"/>
</dbReference>
<accession>A0A2C9USX6</accession>
<feature type="signal peptide" evidence="1">
    <location>
        <begin position="1"/>
        <end position="25"/>
    </location>
</feature>
<dbReference type="EMBL" id="CM004398">
    <property type="protein sequence ID" value="OAY34597.1"/>
    <property type="molecule type" value="Genomic_DNA"/>
</dbReference>
<evidence type="ECO:0000256" key="1">
    <source>
        <dbReference type="SAM" id="SignalP"/>
    </source>
</evidence>
<dbReference type="STRING" id="3983.A0A2C9USX6"/>
<evidence type="ECO:0000313" key="3">
    <source>
        <dbReference type="Proteomes" id="UP000091857"/>
    </source>
</evidence>
<comment type="caution">
    <text evidence="2">The sequence shown here is derived from an EMBL/GenBank/DDBJ whole genome shotgun (WGS) entry which is preliminary data.</text>
</comment>
<dbReference type="Gramene" id="Manes.12G032500.1.v8.1">
    <property type="protein sequence ID" value="Manes.12G032500.1.v8.1.CDS"/>
    <property type="gene ID" value="Manes.12G032500.v8.1"/>
</dbReference>
<proteinExistence type="predicted"/>
<feature type="chain" id="PRO_5013265642" evidence="1">
    <location>
        <begin position="26"/>
        <end position="148"/>
    </location>
</feature>